<dbReference type="NCBIfam" id="NF009092">
    <property type="entry name" value="PRK12428.1"/>
    <property type="match status" value="1"/>
</dbReference>
<dbReference type="Pfam" id="PF13561">
    <property type="entry name" value="adh_short_C2"/>
    <property type="match status" value="1"/>
</dbReference>
<gene>
    <name evidence="3" type="ORF">GCM10025780_00690</name>
</gene>
<comment type="caution">
    <text evidence="3">The sequence shown here is derived from an EMBL/GenBank/DDBJ whole genome shotgun (WGS) entry which is preliminary data.</text>
</comment>
<organism evidence="3 4">
    <name type="scientific">Frondihabitans cladoniiphilus</name>
    <dbReference type="NCBI Taxonomy" id="715785"/>
    <lineage>
        <taxon>Bacteria</taxon>
        <taxon>Bacillati</taxon>
        <taxon>Actinomycetota</taxon>
        <taxon>Actinomycetes</taxon>
        <taxon>Micrococcales</taxon>
        <taxon>Microbacteriaceae</taxon>
        <taxon>Frondihabitans</taxon>
    </lineage>
</organism>
<dbReference type="InterPro" id="IPR002347">
    <property type="entry name" value="SDR_fam"/>
</dbReference>
<keyword evidence="2" id="KW-0560">Oxidoreductase</keyword>
<comment type="similarity">
    <text evidence="1">Belongs to the short-chain dehydrogenases/reductases (SDR) family.</text>
</comment>
<proteinExistence type="inferred from homology"/>
<dbReference type="PRINTS" id="PR00081">
    <property type="entry name" value="GDHRDH"/>
</dbReference>
<name>A0ABP8VHN5_9MICO</name>
<dbReference type="InterPro" id="IPR051122">
    <property type="entry name" value="SDR_DHRS6-like"/>
</dbReference>
<dbReference type="InterPro" id="IPR036291">
    <property type="entry name" value="NAD(P)-bd_dom_sf"/>
</dbReference>
<evidence type="ECO:0000313" key="3">
    <source>
        <dbReference type="EMBL" id="GAA4663871.1"/>
    </source>
</evidence>
<reference evidence="4" key="1">
    <citation type="journal article" date="2019" name="Int. J. Syst. Evol. Microbiol.">
        <title>The Global Catalogue of Microorganisms (GCM) 10K type strain sequencing project: providing services to taxonomists for standard genome sequencing and annotation.</title>
        <authorList>
            <consortium name="The Broad Institute Genomics Platform"/>
            <consortium name="The Broad Institute Genome Sequencing Center for Infectious Disease"/>
            <person name="Wu L."/>
            <person name="Ma J."/>
        </authorList>
    </citation>
    <scope>NUCLEOTIDE SEQUENCE [LARGE SCALE GENOMIC DNA]</scope>
    <source>
        <strain evidence="4">JCM 18956</strain>
    </source>
</reference>
<accession>A0ABP8VHN5</accession>
<protein>
    <submittedName>
        <fullName evidence="3">Coniferyl-alcohol dehydrogenase</fullName>
    </submittedName>
</protein>
<dbReference type="EMBL" id="BAABLM010000001">
    <property type="protein sequence ID" value="GAA4663871.1"/>
    <property type="molecule type" value="Genomic_DNA"/>
</dbReference>
<evidence type="ECO:0000256" key="2">
    <source>
        <dbReference type="ARBA" id="ARBA00023002"/>
    </source>
</evidence>
<evidence type="ECO:0000256" key="1">
    <source>
        <dbReference type="ARBA" id="ARBA00006484"/>
    </source>
</evidence>
<dbReference type="PANTHER" id="PTHR43477:SF1">
    <property type="entry name" value="DIHYDROANTICAPSIN 7-DEHYDROGENASE"/>
    <property type="match status" value="1"/>
</dbReference>
<sequence>MNFTEYEGKRVVVTGVSSGIGEATARALIDLGAEVHGVSRRKPEGLDLAGFDSVDLGDPEAIRAAYGNRDEHVDALFNCAGLAPMFPPMDVLKVNFLGTRLLTELVATNMTDGGAVVSTSSDGGAAWRKRVPLLTEFLNVESFEDGAAWYEQNEEVAGHAYAFGKEALDLWTMQQSAALIQRGIRINATTPGSVRTPMLDVIEKTYPKELSAATEQPIGRASTAEEQVPPLLFLNSSEASYINGADLVVDGGYGALLSSAGHLFNA</sequence>
<keyword evidence="4" id="KW-1185">Reference proteome</keyword>
<dbReference type="Gene3D" id="3.40.50.720">
    <property type="entry name" value="NAD(P)-binding Rossmann-like Domain"/>
    <property type="match status" value="1"/>
</dbReference>
<dbReference type="PANTHER" id="PTHR43477">
    <property type="entry name" value="DIHYDROANTICAPSIN 7-DEHYDROGENASE"/>
    <property type="match status" value="1"/>
</dbReference>
<dbReference type="SUPFAM" id="SSF51735">
    <property type="entry name" value="NAD(P)-binding Rossmann-fold domains"/>
    <property type="match status" value="1"/>
</dbReference>
<dbReference type="RefSeq" id="WP_345371909.1">
    <property type="nucleotide sequence ID" value="NZ_BAABLM010000001.1"/>
</dbReference>
<dbReference type="Proteomes" id="UP001501295">
    <property type="component" value="Unassembled WGS sequence"/>
</dbReference>
<evidence type="ECO:0000313" key="4">
    <source>
        <dbReference type="Proteomes" id="UP001501295"/>
    </source>
</evidence>
<dbReference type="Pfam" id="PF00106">
    <property type="entry name" value="adh_short"/>
    <property type="match status" value="1"/>
</dbReference>